<proteinExistence type="predicted"/>
<accession>A0ABW0HN31</accession>
<dbReference type="RefSeq" id="WP_378130936.1">
    <property type="nucleotide sequence ID" value="NZ_JBHSMI010000012.1"/>
</dbReference>
<keyword evidence="2" id="KW-1185">Reference proteome</keyword>
<gene>
    <name evidence="1" type="ORF">ACFPOF_06905</name>
</gene>
<sequence>MIQSFLLKVSRFCLGNEEEGIDLLESEIPAVSIRQKIRMLEERFLTAVRPYAIELNRLARQFKRPTPVSFKATPVKLDTFGMGELEQQATDVPAISLSKKKPASAIWLIMRISLLIKRVSPIVALKRLRHAPSGLLVLAHNLFGIACWVNFYTVTRSFGGGEAGGWYYLRYTCEKSRQIGFWEAEALRLRLLQQYSPSHKWGDLQTGGQDVAVCIEKRKAARQTKVAPAYSAIPAAFV</sequence>
<organism evidence="1 2">
    <name type="scientific">Cohnella soli</name>
    <dbReference type="NCBI Taxonomy" id="425005"/>
    <lineage>
        <taxon>Bacteria</taxon>
        <taxon>Bacillati</taxon>
        <taxon>Bacillota</taxon>
        <taxon>Bacilli</taxon>
        <taxon>Bacillales</taxon>
        <taxon>Paenibacillaceae</taxon>
        <taxon>Cohnella</taxon>
    </lineage>
</organism>
<dbReference type="Proteomes" id="UP001596113">
    <property type="component" value="Unassembled WGS sequence"/>
</dbReference>
<evidence type="ECO:0000313" key="1">
    <source>
        <dbReference type="EMBL" id="MFC5402464.1"/>
    </source>
</evidence>
<reference evidence="2" key="1">
    <citation type="journal article" date="2019" name="Int. J. Syst. Evol. Microbiol.">
        <title>The Global Catalogue of Microorganisms (GCM) 10K type strain sequencing project: providing services to taxonomists for standard genome sequencing and annotation.</title>
        <authorList>
            <consortium name="The Broad Institute Genomics Platform"/>
            <consortium name="The Broad Institute Genome Sequencing Center for Infectious Disease"/>
            <person name="Wu L."/>
            <person name="Ma J."/>
        </authorList>
    </citation>
    <scope>NUCLEOTIDE SEQUENCE [LARGE SCALE GENOMIC DNA]</scope>
    <source>
        <strain evidence="2">CGMCC 1.18575</strain>
    </source>
</reference>
<dbReference type="EMBL" id="JBHSMI010000012">
    <property type="protein sequence ID" value="MFC5402464.1"/>
    <property type="molecule type" value="Genomic_DNA"/>
</dbReference>
<protein>
    <submittedName>
        <fullName evidence="1">Uncharacterized protein</fullName>
    </submittedName>
</protein>
<evidence type="ECO:0000313" key="2">
    <source>
        <dbReference type="Proteomes" id="UP001596113"/>
    </source>
</evidence>
<comment type="caution">
    <text evidence="1">The sequence shown here is derived from an EMBL/GenBank/DDBJ whole genome shotgun (WGS) entry which is preliminary data.</text>
</comment>
<name>A0ABW0HN31_9BACL</name>